<name>R4X3T2_9BURK</name>
<reference evidence="1 2" key="1">
    <citation type="journal article" date="2013" name="Genome Announc.">
        <title>Complete Genome Sequence of Burkholderia sp. Strain RPE64, Bacterial Symbiont of the Bean Bug Riptortus pedestris.</title>
        <authorList>
            <person name="Shibata T.F."/>
            <person name="Maeda T."/>
            <person name="Nikoh N."/>
            <person name="Yamaguchi K."/>
            <person name="Oshima K."/>
            <person name="Hattori M."/>
            <person name="Nishiyama T."/>
            <person name="Hasebe M."/>
            <person name="Fukatsu T."/>
            <person name="Kikuchi Y."/>
            <person name="Shigenobu S."/>
        </authorList>
    </citation>
    <scope>NUCLEOTIDE SEQUENCE [LARGE SCALE GENOMIC DNA]</scope>
    <source>
        <plasmid evidence="1 2">p1</plasmid>
    </source>
</reference>
<reference evidence="1 2" key="2">
    <citation type="journal article" date="2018" name="Int. J. Syst. Evol. Microbiol.">
        <title>Burkholderia insecticola sp. nov., a gut symbiotic bacterium of the bean bug Riptortus pedestris.</title>
        <authorList>
            <person name="Takeshita K."/>
            <person name="Tamaki H."/>
            <person name="Ohbayashi T."/>
            <person name="Meng X.-Y."/>
            <person name="Sone T."/>
            <person name="Mitani Y."/>
            <person name="Peeters C."/>
            <person name="Kikuchi Y."/>
            <person name="Vandamme P."/>
        </authorList>
    </citation>
    <scope>NUCLEOTIDE SEQUENCE [LARGE SCALE GENOMIC DNA]</scope>
    <source>
        <strain evidence="1">RPE64</strain>
        <plasmid evidence="1 2">p1</plasmid>
    </source>
</reference>
<keyword evidence="2" id="KW-1185">Reference proteome</keyword>
<accession>R4X3T2</accession>
<proteinExistence type="predicted"/>
<dbReference type="AlphaFoldDB" id="R4X3T2"/>
<keyword evidence="1" id="KW-0614">Plasmid</keyword>
<dbReference type="PATRIC" id="fig|758793.3.peg.5869"/>
<evidence type="ECO:0008006" key="3">
    <source>
        <dbReference type="Google" id="ProtNLM"/>
    </source>
</evidence>
<dbReference type="Proteomes" id="UP000013966">
    <property type="component" value="Plasmid p1"/>
</dbReference>
<evidence type="ECO:0000313" key="2">
    <source>
        <dbReference type="Proteomes" id="UP000013966"/>
    </source>
</evidence>
<protein>
    <recommendedName>
        <fullName evidence="3">DUF4148 domain-containing protein</fullName>
    </recommendedName>
</protein>
<dbReference type="HOGENOM" id="CLU_3115460_0_0_4"/>
<evidence type="ECO:0000313" key="1">
    <source>
        <dbReference type="EMBL" id="BAN27661.1"/>
    </source>
</evidence>
<organism evidence="1 2">
    <name type="scientific">Caballeronia insecticola</name>
    <dbReference type="NCBI Taxonomy" id="758793"/>
    <lineage>
        <taxon>Bacteria</taxon>
        <taxon>Pseudomonadati</taxon>
        <taxon>Pseudomonadota</taxon>
        <taxon>Betaproteobacteria</taxon>
        <taxon>Burkholderiales</taxon>
        <taxon>Burkholderiaceae</taxon>
        <taxon>Caballeronia</taxon>
    </lineage>
</organism>
<dbReference type="Pfam" id="PF13663">
    <property type="entry name" value="DUF4148"/>
    <property type="match status" value="1"/>
</dbReference>
<dbReference type="EMBL" id="AP013061">
    <property type="protein sequence ID" value="BAN27661.1"/>
    <property type="molecule type" value="Genomic_DNA"/>
</dbReference>
<sequence>MTNEPMTPQTQQVTASHAYMGKTRAEVKRELAQAQRDGEIAALNNLFRGS</sequence>
<dbReference type="InterPro" id="IPR025421">
    <property type="entry name" value="DUF4148"/>
</dbReference>
<gene>
    <name evidence="1" type="ORF">BRPE64_DCDS07250</name>
</gene>
<dbReference type="KEGG" id="buo:BRPE64_DCDS07250"/>
<geneLocation type="plasmid" evidence="1 2">
    <name>p1</name>
</geneLocation>